<reference evidence="1" key="1">
    <citation type="submission" date="2023-03" db="EMBL/GenBank/DDBJ databases">
        <authorList>
            <person name="Cremers G."/>
            <person name="Picone N."/>
        </authorList>
    </citation>
    <scope>NUCLEOTIDE SEQUENCE</scope>
    <source>
        <strain evidence="1">Sample_alias</strain>
    </source>
</reference>
<protein>
    <recommendedName>
        <fullName evidence="3">Lipoprotein</fullName>
    </recommendedName>
</protein>
<dbReference type="RefSeq" id="WP_009058881.1">
    <property type="nucleotide sequence ID" value="NZ_JAHXRZ010000002.1"/>
</dbReference>
<keyword evidence="2" id="KW-1185">Reference proteome</keyword>
<evidence type="ECO:0008006" key="3">
    <source>
        <dbReference type="Google" id="ProtNLM"/>
    </source>
</evidence>
<proteinExistence type="predicted"/>
<name>A0ABM9ID71_9BACT</name>
<dbReference type="EMBL" id="OX458932">
    <property type="protein sequence ID" value="CAI9085495.1"/>
    <property type="molecule type" value="Genomic_DNA"/>
</dbReference>
<evidence type="ECO:0000313" key="2">
    <source>
        <dbReference type="Proteomes" id="UP001161497"/>
    </source>
</evidence>
<sequence length="163" mass="17115">MKSLLKKSLLFFLLLLGVWACSSTNYIPYEGGGSQKGKGASVQKINGIDVWYDGLPPRPYKIIGIIHDRRSGLRKSSLLKDITKKAKKMGADGLLEYQAYGILPGGATAALGSAAGQAIWVAGAYGASAATGPGLFIAAPVLIGLSSATGGQSRWWVIKYLAN</sequence>
<evidence type="ECO:0000313" key="1">
    <source>
        <dbReference type="EMBL" id="CAI9085495.1"/>
    </source>
</evidence>
<accession>A0ABM9ID71</accession>
<organism evidence="1 2">
    <name type="scientific">Candidatus Methylacidiphilum fumarolicum</name>
    <dbReference type="NCBI Taxonomy" id="591154"/>
    <lineage>
        <taxon>Bacteria</taxon>
        <taxon>Pseudomonadati</taxon>
        <taxon>Verrucomicrobiota</taxon>
        <taxon>Methylacidiphilae</taxon>
        <taxon>Methylacidiphilales</taxon>
        <taxon>Methylacidiphilaceae</taxon>
        <taxon>Methylacidiphilum (ex Ratnadevi et al. 2023)</taxon>
    </lineage>
</organism>
<dbReference type="Proteomes" id="UP001161497">
    <property type="component" value="Chromosome"/>
</dbReference>
<gene>
    <name evidence="1" type="ORF">MFUM_1134</name>
</gene>